<organism evidence="1 2">
    <name type="scientific">Sphingomonas endophytica</name>
    <dbReference type="NCBI Taxonomy" id="869719"/>
    <lineage>
        <taxon>Bacteria</taxon>
        <taxon>Pseudomonadati</taxon>
        <taxon>Pseudomonadota</taxon>
        <taxon>Alphaproteobacteria</taxon>
        <taxon>Sphingomonadales</taxon>
        <taxon>Sphingomonadaceae</taxon>
        <taxon>Sphingomonas</taxon>
    </lineage>
</organism>
<gene>
    <name evidence="1" type="ORF">FHS97_000316</name>
</gene>
<comment type="caution">
    <text evidence="1">The sequence shown here is derived from an EMBL/GenBank/DDBJ whole genome shotgun (WGS) entry which is preliminary data.</text>
</comment>
<proteinExistence type="predicted"/>
<accession>A0ABR6N0X9</accession>
<evidence type="ECO:0000313" key="1">
    <source>
        <dbReference type="EMBL" id="MBB5724416.1"/>
    </source>
</evidence>
<sequence length="89" mass="9595">MGNEYRAKVFKSGNSVALRLPKGMGFSEGDDVVIAPHEDGSFSLWRESEGAQVLMRLYGSVSEGFMADGRGDTRADIRDWNARPGAAAA</sequence>
<dbReference type="EMBL" id="JACIJN010000001">
    <property type="protein sequence ID" value="MBB5724416.1"/>
    <property type="molecule type" value="Genomic_DNA"/>
</dbReference>
<evidence type="ECO:0000313" key="2">
    <source>
        <dbReference type="Proteomes" id="UP000560131"/>
    </source>
</evidence>
<dbReference type="RefSeq" id="WP_184032671.1">
    <property type="nucleotide sequence ID" value="NZ_BAABAR010000002.1"/>
</dbReference>
<protein>
    <submittedName>
        <fullName evidence="1">Antitoxin VapB</fullName>
    </submittedName>
</protein>
<reference evidence="1 2" key="1">
    <citation type="submission" date="2020-08" db="EMBL/GenBank/DDBJ databases">
        <title>Genomic Encyclopedia of Type Strains, Phase IV (KMG-IV): sequencing the most valuable type-strain genomes for metagenomic binning, comparative biology and taxonomic classification.</title>
        <authorList>
            <person name="Goeker M."/>
        </authorList>
    </citation>
    <scope>NUCLEOTIDE SEQUENCE [LARGE SCALE GENOMIC DNA]</scope>
    <source>
        <strain evidence="1 2">DSM 101535</strain>
    </source>
</reference>
<keyword evidence="2" id="KW-1185">Reference proteome</keyword>
<dbReference type="InterPro" id="IPR037914">
    <property type="entry name" value="SpoVT-AbrB_sf"/>
</dbReference>
<dbReference type="Proteomes" id="UP000560131">
    <property type="component" value="Unassembled WGS sequence"/>
</dbReference>
<dbReference type="SUPFAM" id="SSF89447">
    <property type="entry name" value="AbrB/MazE/MraZ-like"/>
    <property type="match status" value="1"/>
</dbReference>
<name>A0ABR6N0X9_9SPHN</name>